<organism evidence="3 4">
    <name type="scientific">Terasakiella brassicae</name>
    <dbReference type="NCBI Taxonomy" id="1634917"/>
    <lineage>
        <taxon>Bacteria</taxon>
        <taxon>Pseudomonadati</taxon>
        <taxon>Pseudomonadota</taxon>
        <taxon>Alphaproteobacteria</taxon>
        <taxon>Rhodospirillales</taxon>
        <taxon>Terasakiellaceae</taxon>
        <taxon>Terasakiella</taxon>
    </lineage>
</organism>
<dbReference type="AlphaFoldDB" id="A0A917BTA2"/>
<dbReference type="InterPro" id="IPR037053">
    <property type="entry name" value="Phage_tail_collar_dom_sf"/>
</dbReference>
<dbReference type="Proteomes" id="UP000632498">
    <property type="component" value="Unassembled WGS sequence"/>
</dbReference>
<name>A0A917BTA2_9PROT</name>
<feature type="domain" description="Phage tail collar" evidence="2">
    <location>
        <begin position="36"/>
        <end position="92"/>
    </location>
</feature>
<accession>A0A917BTA2</accession>
<comment type="caution">
    <text evidence="3">The sequence shown here is derived from an EMBL/GenBank/DDBJ whole genome shotgun (WGS) entry which is preliminary data.</text>
</comment>
<dbReference type="EMBL" id="BMHV01000003">
    <property type="protein sequence ID" value="GGF55126.1"/>
    <property type="molecule type" value="Genomic_DNA"/>
</dbReference>
<reference evidence="3" key="1">
    <citation type="journal article" date="2014" name="Int. J. Syst. Evol. Microbiol.">
        <title>Complete genome sequence of Corynebacterium casei LMG S-19264T (=DSM 44701T), isolated from a smear-ripened cheese.</title>
        <authorList>
            <consortium name="US DOE Joint Genome Institute (JGI-PGF)"/>
            <person name="Walter F."/>
            <person name="Albersmeier A."/>
            <person name="Kalinowski J."/>
            <person name="Ruckert C."/>
        </authorList>
    </citation>
    <scope>NUCLEOTIDE SEQUENCE</scope>
    <source>
        <strain evidence="3">CGMCC 1.15254</strain>
    </source>
</reference>
<evidence type="ECO:0000259" key="2">
    <source>
        <dbReference type="Pfam" id="PF07484"/>
    </source>
</evidence>
<keyword evidence="1" id="KW-0732">Signal</keyword>
<gene>
    <name evidence="3" type="ORF">GCM10011332_05650</name>
</gene>
<dbReference type="RefSeq" id="WP_188661326.1">
    <property type="nucleotide sequence ID" value="NZ_BMHV01000003.1"/>
</dbReference>
<dbReference type="InterPro" id="IPR011083">
    <property type="entry name" value="Phage_tail_collar_dom"/>
</dbReference>
<proteinExistence type="predicted"/>
<dbReference type="SUPFAM" id="SSF88874">
    <property type="entry name" value="Receptor-binding domain of short tail fibre protein gp12"/>
    <property type="match status" value="1"/>
</dbReference>
<evidence type="ECO:0000313" key="3">
    <source>
        <dbReference type="EMBL" id="GGF55126.1"/>
    </source>
</evidence>
<dbReference type="Pfam" id="PF07484">
    <property type="entry name" value="Collar"/>
    <property type="match status" value="1"/>
</dbReference>
<feature type="signal peptide" evidence="1">
    <location>
        <begin position="1"/>
        <end position="28"/>
    </location>
</feature>
<dbReference type="Gene3D" id="3.90.1340.10">
    <property type="entry name" value="Phage tail collar domain"/>
    <property type="match status" value="1"/>
</dbReference>
<keyword evidence="4" id="KW-1185">Reference proteome</keyword>
<protein>
    <submittedName>
        <fullName evidence="3">Microcystin dependent MdpB family protein</fullName>
    </submittedName>
</protein>
<reference evidence="3" key="2">
    <citation type="submission" date="2020-09" db="EMBL/GenBank/DDBJ databases">
        <authorList>
            <person name="Sun Q."/>
            <person name="Zhou Y."/>
        </authorList>
    </citation>
    <scope>NUCLEOTIDE SEQUENCE</scope>
    <source>
        <strain evidence="3">CGMCC 1.15254</strain>
    </source>
</reference>
<evidence type="ECO:0000256" key="1">
    <source>
        <dbReference type="SAM" id="SignalP"/>
    </source>
</evidence>
<feature type="chain" id="PRO_5037689215" evidence="1">
    <location>
        <begin position="29"/>
        <end position="229"/>
    </location>
</feature>
<evidence type="ECO:0000313" key="4">
    <source>
        <dbReference type="Proteomes" id="UP000632498"/>
    </source>
</evidence>
<sequence>MKFKKAASIAAITISFMSGLISTAPVHAASPNSYIGTIFATGAQFCPRNTVEANGQLLAISDFEALYSVVGIAYGGDGRTSFGLPDLRARTIVGVGTGPGLTPTPRGLKNGQQFITLTSANLPSHTHTSTFDAAPQTAFAVSANNASHATPATHDWIAIRKQGLIQQSSYIAPADKGTTVKVVASNTTSSTGGTVTLDNAGDGMRIGVNTPSIVIRYCVVTEGLYPPRT</sequence>